<dbReference type="PRINTS" id="PR00970">
    <property type="entry name" value="RIBTRNSFRASE"/>
</dbReference>
<protein>
    <recommendedName>
        <fullName evidence="10">NAD(P)(+)--arginine ADP-ribosyltransferase</fullName>
        <ecNumber evidence="10">2.4.2.31</ecNumber>
    </recommendedName>
    <alternativeName>
        <fullName evidence="10">Mono(ADP-ribosyl)transferase</fullName>
    </alternativeName>
</protein>
<evidence type="ECO:0000256" key="1">
    <source>
        <dbReference type="ARBA" id="ARBA00009558"/>
    </source>
</evidence>
<keyword evidence="6 10" id="KW-0521">NADP</keyword>
<dbReference type="FunFam" id="3.90.176.10:FF:000001">
    <property type="entry name" value="NAD(P)(+)--arginine ADP-ribosyltransferase"/>
    <property type="match status" value="1"/>
</dbReference>
<evidence type="ECO:0000256" key="9">
    <source>
        <dbReference type="ARBA" id="ARBA00047597"/>
    </source>
</evidence>
<dbReference type="Proteomes" id="UP000557426">
    <property type="component" value="Unassembled WGS sequence"/>
</dbReference>
<keyword evidence="5" id="KW-0732">Signal</keyword>
<dbReference type="PROSITE" id="PS01291">
    <property type="entry name" value="ART"/>
    <property type="match status" value="1"/>
</dbReference>
<evidence type="ECO:0000256" key="8">
    <source>
        <dbReference type="ARBA" id="ARBA00023157"/>
    </source>
</evidence>
<evidence type="ECO:0000256" key="10">
    <source>
        <dbReference type="RuleBase" id="RU361228"/>
    </source>
</evidence>
<keyword evidence="12" id="KW-1185">Reference proteome</keyword>
<dbReference type="GO" id="GO:0046677">
    <property type="term" value="P:response to antibiotic"/>
    <property type="evidence" value="ECO:0007669"/>
    <property type="project" value="UniProtKB-ARBA"/>
</dbReference>
<dbReference type="GO" id="GO:0005615">
    <property type="term" value="C:extracellular space"/>
    <property type="evidence" value="ECO:0007669"/>
    <property type="project" value="UniProtKB-ARBA"/>
</dbReference>
<dbReference type="PROSITE" id="PS51996">
    <property type="entry name" value="TR_MART"/>
    <property type="match status" value="1"/>
</dbReference>
<dbReference type="SUPFAM" id="SSF56399">
    <property type="entry name" value="ADP-ribosylation"/>
    <property type="match status" value="1"/>
</dbReference>
<evidence type="ECO:0000313" key="12">
    <source>
        <dbReference type="Proteomes" id="UP000557426"/>
    </source>
</evidence>
<keyword evidence="3 10" id="KW-0808">Transferase</keyword>
<dbReference type="Gene3D" id="3.90.176.10">
    <property type="entry name" value="Toxin ADP-ribosyltransferase, Chain A, domain 1"/>
    <property type="match status" value="1"/>
</dbReference>
<keyword evidence="4" id="KW-0548">Nucleotidyltransferase</keyword>
<comment type="similarity">
    <text evidence="1 10">Belongs to the Arg-specific ADP-ribosyltransferase family.</text>
</comment>
<dbReference type="EC" id="2.4.2.31" evidence="10"/>
<keyword evidence="7 10" id="KW-0520">NAD</keyword>
<comment type="caution">
    <text evidence="11">The sequence shown here is derived from an EMBL/GenBank/DDBJ whole genome shotgun (WGS) entry which is preliminary data.</text>
</comment>
<dbReference type="GO" id="GO:0106274">
    <property type="term" value="F:NAD+-protein-arginine ADP-ribosyltransferase activity"/>
    <property type="evidence" value="ECO:0007669"/>
    <property type="project" value="UniProtKB-EC"/>
</dbReference>
<keyword evidence="8" id="KW-1015">Disulfide bond</keyword>
<evidence type="ECO:0000256" key="5">
    <source>
        <dbReference type="ARBA" id="ARBA00022729"/>
    </source>
</evidence>
<accession>A0A7L3F3G1</accession>
<name>A0A7L3F3G1_9GRUI</name>
<feature type="non-terminal residue" evidence="11">
    <location>
        <position position="226"/>
    </location>
</feature>
<evidence type="ECO:0000256" key="7">
    <source>
        <dbReference type="ARBA" id="ARBA00023027"/>
    </source>
</evidence>
<dbReference type="PANTHER" id="PTHR10339:SF19">
    <property type="entry name" value="GPI-LINKED NAD(P)(+)--ARGININE ADP-RIBOSYLTRANSFERASE 1"/>
    <property type="match status" value="1"/>
</dbReference>
<comment type="catalytic activity">
    <reaction evidence="9 10">
        <text>L-arginyl-[protein] + NAD(+) = N(omega)-(ADP-D-ribosyl)-L-arginyl-[protein] + nicotinamide + H(+)</text>
        <dbReference type="Rhea" id="RHEA:19149"/>
        <dbReference type="Rhea" id="RHEA-COMP:10532"/>
        <dbReference type="Rhea" id="RHEA-COMP:15087"/>
        <dbReference type="ChEBI" id="CHEBI:15378"/>
        <dbReference type="ChEBI" id="CHEBI:17154"/>
        <dbReference type="ChEBI" id="CHEBI:29965"/>
        <dbReference type="ChEBI" id="CHEBI:57540"/>
        <dbReference type="ChEBI" id="CHEBI:142554"/>
        <dbReference type="EC" id="2.4.2.31"/>
    </reaction>
</comment>
<dbReference type="GO" id="GO:0044194">
    <property type="term" value="C:cytolytic granule"/>
    <property type="evidence" value="ECO:0007669"/>
    <property type="project" value="UniProtKB-ARBA"/>
</dbReference>
<sequence length="226" mass="25681">MDMAPNSFDDQYEGCRKAMEAKLNELNCTEFETKTKYSKAWKEATAKLLSRGSELSMQAIALMAYTLPEPSLHKDFNEAVHEAGSSRNQYLRNFPYKVMHFLLTKAVQDLGEANGHQCYDVYRGVKESFTAQVGETVRFGYFASSSLNRTRAEMYGNHTIFSVHTCCGAPIWDYALSKDHKEVLIPPFETFKVMNVSQEGKRCIIKLHAQAKHSNYSCEFVKGDVL</sequence>
<dbReference type="GO" id="GO:0003950">
    <property type="term" value="F:NAD+ poly-ADP-ribosyltransferase activity"/>
    <property type="evidence" value="ECO:0007669"/>
    <property type="project" value="TreeGrafter"/>
</dbReference>
<evidence type="ECO:0000256" key="4">
    <source>
        <dbReference type="ARBA" id="ARBA00022695"/>
    </source>
</evidence>
<dbReference type="PANTHER" id="PTHR10339">
    <property type="entry name" value="ADP-RIBOSYLTRANSFERASE"/>
    <property type="match status" value="1"/>
</dbReference>
<dbReference type="AlphaFoldDB" id="A0A7L3F3G1"/>
<reference evidence="11 12" key="1">
    <citation type="submission" date="2019-09" db="EMBL/GenBank/DDBJ databases">
        <title>Bird 10,000 Genomes (B10K) Project - Family phase.</title>
        <authorList>
            <person name="Zhang G."/>
        </authorList>
    </citation>
    <scope>NUCLEOTIDE SEQUENCE [LARGE SCALE GENOMIC DNA]</scope>
    <source>
        <strain evidence="11">B10K-DU-011-47</strain>
        <tissue evidence="11">Mixed tissue sample</tissue>
    </source>
</reference>
<keyword evidence="2 10" id="KW-0328">Glycosyltransferase</keyword>
<proteinExistence type="inferred from homology"/>
<feature type="non-terminal residue" evidence="11">
    <location>
        <position position="1"/>
    </location>
</feature>
<dbReference type="InterPro" id="IPR000768">
    <property type="entry name" value="ART"/>
</dbReference>
<dbReference type="InterPro" id="IPR050999">
    <property type="entry name" value="ADP-ribosyltransferase_ARG"/>
</dbReference>
<dbReference type="EMBL" id="VZTU01004386">
    <property type="protein sequence ID" value="NXT74747.1"/>
    <property type="molecule type" value="Genomic_DNA"/>
</dbReference>
<evidence type="ECO:0000256" key="6">
    <source>
        <dbReference type="ARBA" id="ARBA00022857"/>
    </source>
</evidence>
<organism evidence="11 12">
    <name type="scientific">Zapornia atra</name>
    <name type="common">Henderson crake</name>
    <dbReference type="NCBI Taxonomy" id="2585822"/>
    <lineage>
        <taxon>Eukaryota</taxon>
        <taxon>Metazoa</taxon>
        <taxon>Chordata</taxon>
        <taxon>Craniata</taxon>
        <taxon>Vertebrata</taxon>
        <taxon>Euteleostomi</taxon>
        <taxon>Archelosauria</taxon>
        <taxon>Archosauria</taxon>
        <taxon>Dinosauria</taxon>
        <taxon>Saurischia</taxon>
        <taxon>Theropoda</taxon>
        <taxon>Coelurosauria</taxon>
        <taxon>Aves</taxon>
        <taxon>Neognathae</taxon>
        <taxon>Neoaves</taxon>
        <taxon>Gruiformes</taxon>
        <taxon>Rallidae</taxon>
        <taxon>Zapornia</taxon>
    </lineage>
</organism>
<gene>
    <name evidence="11" type="primary">Madprt_0</name>
    <name evidence="11" type="ORF">ZAPATR_R01147</name>
</gene>
<evidence type="ECO:0000313" key="11">
    <source>
        <dbReference type="EMBL" id="NXT74747.1"/>
    </source>
</evidence>
<evidence type="ECO:0000256" key="2">
    <source>
        <dbReference type="ARBA" id="ARBA00022676"/>
    </source>
</evidence>
<dbReference type="Pfam" id="PF01129">
    <property type="entry name" value="ART"/>
    <property type="match status" value="1"/>
</dbReference>
<dbReference type="GO" id="GO:0016779">
    <property type="term" value="F:nucleotidyltransferase activity"/>
    <property type="evidence" value="ECO:0007669"/>
    <property type="project" value="UniProtKB-KW"/>
</dbReference>
<evidence type="ECO:0000256" key="3">
    <source>
        <dbReference type="ARBA" id="ARBA00022679"/>
    </source>
</evidence>